<evidence type="ECO:0000313" key="1">
    <source>
        <dbReference type="EMBL" id="GEO24032.1"/>
    </source>
</evidence>
<dbReference type="RefSeq" id="WP_051160093.1">
    <property type="nucleotide sequence ID" value="NZ_BJYV01000035.1"/>
</dbReference>
<protein>
    <recommendedName>
        <fullName evidence="3">Fic/DOC N-terminal domain-containing protein</fullName>
    </recommendedName>
</protein>
<name>A0A512CIJ9_9BACT</name>
<dbReference type="Proteomes" id="UP000321301">
    <property type="component" value="Unassembled WGS sequence"/>
</dbReference>
<comment type="caution">
    <text evidence="1">The sequence shown here is derived from an EMBL/GenBank/DDBJ whole genome shotgun (WGS) entry which is preliminary data.</text>
</comment>
<dbReference type="AlphaFoldDB" id="A0A512CIJ9"/>
<proteinExistence type="predicted"/>
<evidence type="ECO:0000313" key="2">
    <source>
        <dbReference type="Proteomes" id="UP000321301"/>
    </source>
</evidence>
<gene>
    <name evidence="1" type="ORF">CQA01_45660</name>
</gene>
<reference evidence="1 2" key="1">
    <citation type="submission" date="2019-07" db="EMBL/GenBank/DDBJ databases">
        <title>Whole genome shotgun sequence of Cyclobacterium qasimii NBRC 106168.</title>
        <authorList>
            <person name="Hosoyama A."/>
            <person name="Uohara A."/>
            <person name="Ohji S."/>
            <person name="Ichikawa N."/>
        </authorList>
    </citation>
    <scope>NUCLEOTIDE SEQUENCE [LARGE SCALE GENOMIC DNA]</scope>
    <source>
        <strain evidence="1 2">NBRC 106168</strain>
    </source>
</reference>
<dbReference type="InterPro" id="IPR036597">
    <property type="entry name" value="Fido-like_dom_sf"/>
</dbReference>
<evidence type="ECO:0008006" key="3">
    <source>
        <dbReference type="Google" id="ProtNLM"/>
    </source>
</evidence>
<accession>A0A512CIJ9</accession>
<sequence length="143" mass="16591">MTQKIYNFEIDLNWKLISQLSKIDRFNASWTALEKREKQNLSQLKAFATIHSVGSSTRIEGSHMKNDEVKALTQNIKLSQIEDRDSQEVVGYYNVLSIITDSPIEITVSKSAINNLHNQLLKISEKYKQHRKIRSIYWTVNGH</sequence>
<dbReference type="EMBL" id="BJYV01000035">
    <property type="protein sequence ID" value="GEO24032.1"/>
    <property type="molecule type" value="Genomic_DNA"/>
</dbReference>
<organism evidence="1 2">
    <name type="scientific">Cyclobacterium qasimii</name>
    <dbReference type="NCBI Taxonomy" id="1350429"/>
    <lineage>
        <taxon>Bacteria</taxon>
        <taxon>Pseudomonadati</taxon>
        <taxon>Bacteroidota</taxon>
        <taxon>Cytophagia</taxon>
        <taxon>Cytophagales</taxon>
        <taxon>Cyclobacteriaceae</taxon>
        <taxon>Cyclobacterium</taxon>
    </lineage>
</organism>
<dbReference type="Gene3D" id="1.10.3290.10">
    <property type="entry name" value="Fido-like domain"/>
    <property type="match status" value="1"/>
</dbReference>
<keyword evidence="2" id="KW-1185">Reference proteome</keyword>